<dbReference type="InterPro" id="IPR004682">
    <property type="entry name" value="TRAP_DctP"/>
</dbReference>
<accession>A0A2N3Q1D1</accession>
<dbReference type="GO" id="GO:0030288">
    <property type="term" value="C:outer membrane-bounded periplasmic space"/>
    <property type="evidence" value="ECO:0007669"/>
    <property type="project" value="InterPro"/>
</dbReference>
<feature type="signal peptide" evidence="2">
    <location>
        <begin position="1"/>
        <end position="24"/>
    </location>
</feature>
<reference evidence="4" key="1">
    <citation type="submission" date="2017-12" db="EMBL/GenBank/DDBJ databases">
        <title>Draft genome sequence of Telmatospirillum siberiense 26-4b1T, an acidotolerant peatland alphaproteobacterium potentially involved in sulfur cycling.</title>
        <authorList>
            <person name="Hausmann B."/>
            <person name="Pjevac P."/>
            <person name="Schreck K."/>
            <person name="Herbold C.W."/>
            <person name="Daims H."/>
            <person name="Wagner M."/>
            <person name="Pester M."/>
            <person name="Loy A."/>
        </authorList>
    </citation>
    <scope>NUCLEOTIDE SEQUENCE [LARGE SCALE GENOMIC DNA]</scope>
    <source>
        <strain evidence="4">26-4b1</strain>
    </source>
</reference>
<protein>
    <submittedName>
        <fullName evidence="3">C4-dicarboxylate ABC transporter</fullName>
    </submittedName>
</protein>
<dbReference type="RefSeq" id="WP_101248697.1">
    <property type="nucleotide sequence ID" value="NZ_PIUM01000001.1"/>
</dbReference>
<dbReference type="CDD" id="cd13671">
    <property type="entry name" value="PBP2_TRAP_SBP_like_3"/>
    <property type="match status" value="1"/>
</dbReference>
<dbReference type="OrthoDB" id="7375081at2"/>
<organism evidence="3 4">
    <name type="scientific">Telmatospirillum siberiense</name>
    <dbReference type="NCBI Taxonomy" id="382514"/>
    <lineage>
        <taxon>Bacteria</taxon>
        <taxon>Pseudomonadati</taxon>
        <taxon>Pseudomonadota</taxon>
        <taxon>Alphaproteobacteria</taxon>
        <taxon>Rhodospirillales</taxon>
        <taxon>Rhodospirillaceae</taxon>
        <taxon>Telmatospirillum</taxon>
    </lineage>
</organism>
<proteinExistence type="predicted"/>
<dbReference type="PANTHER" id="PTHR33376">
    <property type="match status" value="1"/>
</dbReference>
<sequence>MQFHLKTLSAVAIAGVFAVSAAQAREFRSADVHPMDYPTVMTEIQLGKVLSEKTGGNYTVRVYGNSSLGSEKDTVEQAKLGALDMVRVNTAAFQSIIPETMILSLPFLYRDVDHLRKVIYGPIGERVLAKFEKAGFIGLALWESGARNIYAKKPVRTLADVKGMKIRVQQSDLWVDLIRAMGANPTPIPMGEVFTALKTGLVDAAENNYPSYETAHHYEAASVYSETEHVMAPECLVFSKKVWDTLSEAERQNIRAAAKETVPYYVNLWTAKENASKAILAKAGVTFITDVHKAEFIEVEKPLWDKVANTPELKQLVQDIVDTK</sequence>
<dbReference type="GO" id="GO:0055085">
    <property type="term" value="P:transmembrane transport"/>
    <property type="evidence" value="ECO:0007669"/>
    <property type="project" value="InterPro"/>
</dbReference>
<dbReference type="InterPro" id="IPR018389">
    <property type="entry name" value="DctP_fam"/>
</dbReference>
<dbReference type="Pfam" id="PF03480">
    <property type="entry name" value="DctP"/>
    <property type="match status" value="1"/>
</dbReference>
<comment type="caution">
    <text evidence="3">The sequence shown here is derived from an EMBL/GenBank/DDBJ whole genome shotgun (WGS) entry which is preliminary data.</text>
</comment>
<keyword evidence="1 2" id="KW-0732">Signal</keyword>
<evidence type="ECO:0000256" key="2">
    <source>
        <dbReference type="SAM" id="SignalP"/>
    </source>
</evidence>
<dbReference type="PIRSF" id="PIRSF006470">
    <property type="entry name" value="DctB"/>
    <property type="match status" value="1"/>
</dbReference>
<evidence type="ECO:0000313" key="4">
    <source>
        <dbReference type="Proteomes" id="UP000233293"/>
    </source>
</evidence>
<dbReference type="AlphaFoldDB" id="A0A2N3Q1D1"/>
<dbReference type="InterPro" id="IPR038404">
    <property type="entry name" value="TRAP_DctP_sf"/>
</dbReference>
<evidence type="ECO:0000313" key="3">
    <source>
        <dbReference type="EMBL" id="PKU26466.1"/>
    </source>
</evidence>
<dbReference type="SUPFAM" id="SSF53850">
    <property type="entry name" value="Periplasmic binding protein-like II"/>
    <property type="match status" value="1"/>
</dbReference>
<dbReference type="NCBIfam" id="NF037995">
    <property type="entry name" value="TRAP_S1"/>
    <property type="match status" value="1"/>
</dbReference>
<dbReference type="PANTHER" id="PTHR33376:SF2">
    <property type="entry name" value="DICARBOXYLATE-BINDING PERIPLASMIC PROTEIN"/>
    <property type="match status" value="1"/>
</dbReference>
<dbReference type="GO" id="GO:0030246">
    <property type="term" value="F:carbohydrate binding"/>
    <property type="evidence" value="ECO:0007669"/>
    <property type="project" value="TreeGrafter"/>
</dbReference>
<keyword evidence="4" id="KW-1185">Reference proteome</keyword>
<dbReference type="EMBL" id="PIUM01000001">
    <property type="protein sequence ID" value="PKU26466.1"/>
    <property type="molecule type" value="Genomic_DNA"/>
</dbReference>
<feature type="chain" id="PRO_5014936990" evidence="2">
    <location>
        <begin position="25"/>
        <end position="324"/>
    </location>
</feature>
<evidence type="ECO:0000256" key="1">
    <source>
        <dbReference type="ARBA" id="ARBA00022729"/>
    </source>
</evidence>
<gene>
    <name evidence="3" type="ORF">CWS72_01070</name>
</gene>
<dbReference type="NCBIfam" id="TIGR00787">
    <property type="entry name" value="dctP"/>
    <property type="match status" value="1"/>
</dbReference>
<dbReference type="Gene3D" id="3.40.190.170">
    <property type="entry name" value="Bacterial extracellular solute-binding protein, family 7"/>
    <property type="match status" value="1"/>
</dbReference>
<dbReference type="Proteomes" id="UP000233293">
    <property type="component" value="Unassembled WGS sequence"/>
</dbReference>
<name>A0A2N3Q1D1_9PROT</name>